<reference evidence="1 2" key="1">
    <citation type="submission" date="2020-09" db="EMBL/GenBank/DDBJ databases">
        <title>De no assembly of potato wild relative species, Solanum commersonii.</title>
        <authorList>
            <person name="Cho K."/>
        </authorList>
    </citation>
    <scope>NUCLEOTIDE SEQUENCE [LARGE SCALE GENOMIC DNA]</scope>
    <source>
        <strain evidence="1">LZ3.2</strain>
        <tissue evidence="1">Leaf</tissue>
    </source>
</reference>
<sequence>MLPNDSATCPSSVSSPFHACLQHLHVLDHWAALRTRTKGRVNSFGKSPSVLGDVQASASSFFSAFLFLFAPKCPCFQKNFKYLKPNSSSVIQEGVSNSATKD</sequence>
<name>A0A9J5Y5J5_SOLCO</name>
<gene>
    <name evidence="1" type="ORF">H5410_036407</name>
</gene>
<protein>
    <submittedName>
        <fullName evidence="1">Uncharacterized protein</fullName>
    </submittedName>
</protein>
<accession>A0A9J5Y5J5</accession>
<dbReference type="AlphaFoldDB" id="A0A9J5Y5J5"/>
<keyword evidence="2" id="KW-1185">Reference proteome</keyword>
<evidence type="ECO:0000313" key="2">
    <source>
        <dbReference type="Proteomes" id="UP000824120"/>
    </source>
</evidence>
<evidence type="ECO:0000313" key="1">
    <source>
        <dbReference type="EMBL" id="KAG5595175.1"/>
    </source>
</evidence>
<dbReference type="EMBL" id="JACXVP010000007">
    <property type="protein sequence ID" value="KAG5595175.1"/>
    <property type="molecule type" value="Genomic_DNA"/>
</dbReference>
<dbReference type="Proteomes" id="UP000824120">
    <property type="component" value="Chromosome 7"/>
</dbReference>
<organism evidence="1 2">
    <name type="scientific">Solanum commersonii</name>
    <name type="common">Commerson's wild potato</name>
    <name type="synonym">Commerson's nightshade</name>
    <dbReference type="NCBI Taxonomy" id="4109"/>
    <lineage>
        <taxon>Eukaryota</taxon>
        <taxon>Viridiplantae</taxon>
        <taxon>Streptophyta</taxon>
        <taxon>Embryophyta</taxon>
        <taxon>Tracheophyta</taxon>
        <taxon>Spermatophyta</taxon>
        <taxon>Magnoliopsida</taxon>
        <taxon>eudicotyledons</taxon>
        <taxon>Gunneridae</taxon>
        <taxon>Pentapetalae</taxon>
        <taxon>asterids</taxon>
        <taxon>lamiids</taxon>
        <taxon>Solanales</taxon>
        <taxon>Solanaceae</taxon>
        <taxon>Solanoideae</taxon>
        <taxon>Solaneae</taxon>
        <taxon>Solanum</taxon>
    </lineage>
</organism>
<comment type="caution">
    <text evidence="1">The sequence shown here is derived from an EMBL/GenBank/DDBJ whole genome shotgun (WGS) entry which is preliminary data.</text>
</comment>
<proteinExistence type="predicted"/>